<evidence type="ECO:0000256" key="10">
    <source>
        <dbReference type="SAM" id="Phobius"/>
    </source>
</evidence>
<comment type="caution">
    <text evidence="12">The sequence shown here is derived from an EMBL/GenBank/DDBJ whole genome shotgun (WGS) entry which is preliminary data.</text>
</comment>
<dbReference type="InterPro" id="IPR006634">
    <property type="entry name" value="TLC-dom"/>
</dbReference>
<dbReference type="UniPathway" id="UPA00222"/>
<evidence type="ECO:0000256" key="9">
    <source>
        <dbReference type="SAM" id="MobiDB-lite"/>
    </source>
</evidence>
<feature type="transmembrane region" description="Helical" evidence="10">
    <location>
        <begin position="36"/>
        <end position="56"/>
    </location>
</feature>
<evidence type="ECO:0000256" key="1">
    <source>
        <dbReference type="ARBA" id="ARBA00004141"/>
    </source>
</evidence>
<dbReference type="GO" id="GO:0050291">
    <property type="term" value="F:sphingosine N-acyltransferase activity"/>
    <property type="evidence" value="ECO:0007669"/>
    <property type="project" value="InterPro"/>
</dbReference>
<dbReference type="PIRSF" id="PIRSF005225">
    <property type="entry name" value="LAG1_LAC1"/>
    <property type="match status" value="1"/>
</dbReference>
<feature type="compositionally biased region" description="Polar residues" evidence="9">
    <location>
        <begin position="386"/>
        <end position="396"/>
    </location>
</feature>
<evidence type="ECO:0000259" key="11">
    <source>
        <dbReference type="PROSITE" id="PS50922"/>
    </source>
</evidence>
<dbReference type="AlphaFoldDB" id="A0A556U3V2"/>
<evidence type="ECO:0000256" key="8">
    <source>
        <dbReference type="PROSITE-ProRule" id="PRU00205"/>
    </source>
</evidence>
<evidence type="ECO:0000256" key="4">
    <source>
        <dbReference type="ARBA" id="ARBA00022692"/>
    </source>
</evidence>
<comment type="pathway">
    <text evidence="2">Lipid metabolism; sphingolipid metabolism.</text>
</comment>
<dbReference type="InterPro" id="IPR016439">
    <property type="entry name" value="Lag1/Lac1-like"/>
</dbReference>
<dbReference type="Pfam" id="PF03798">
    <property type="entry name" value="TRAM_LAG1_CLN8"/>
    <property type="match status" value="1"/>
</dbReference>
<gene>
    <name evidence="12" type="ORF">Baya_7651</name>
</gene>
<evidence type="ECO:0000256" key="7">
    <source>
        <dbReference type="ARBA" id="ARBA00049036"/>
    </source>
</evidence>
<feature type="transmembrane region" description="Helical" evidence="10">
    <location>
        <begin position="225"/>
        <end position="244"/>
    </location>
</feature>
<evidence type="ECO:0000256" key="5">
    <source>
        <dbReference type="ARBA" id="ARBA00022989"/>
    </source>
</evidence>
<evidence type="ECO:0000313" key="13">
    <source>
        <dbReference type="Proteomes" id="UP000319801"/>
    </source>
</evidence>
<dbReference type="SMART" id="SM00724">
    <property type="entry name" value="TLC"/>
    <property type="match status" value="1"/>
</dbReference>
<feature type="transmembrane region" description="Helical" evidence="10">
    <location>
        <begin position="282"/>
        <end position="302"/>
    </location>
</feature>
<sequence length="403" mass="46191">MAALSSWFWNEDFWLPHNVSWADLAKPAAGVEYPRAGHLLSAFPLALIIFAVRIFFESYSKHVASGSSFFRQTRVEAIVVWCYFSPSTFRSVVNYGVYCRFLCTHTPNPGRGEPESPAKCDPGESVYIHLKVSRCTSAGRFIEAVGLGGEEDPAMVSSSEKSGQTKHEDQVLREHSPWMWDTRQCWYNYPFQALSPGLYHYYVTELAFYWSLMFSQFTDIKRKDFLIMFVHHLATVSLISFSYVNNMVRVGSLVMCVHDASDFLLEAAKLANYAKYQRLCDFLFVVFGAAFIGTRLIIYPFWILNSTMFESWEIIGPYPSWWLFNILLLVLQVLHVIWSYLIARIAFKALMRGKVSKDVRSDIESSSEEEPESNSTLTASAKRENGTNGHFGSQPWTRKDESW</sequence>
<comment type="catalytic activity">
    <reaction evidence="7">
        <text>sphinganine + octadecanoyl-CoA = N-(octadecanoyl)-sphinganine + CoA + H(+)</text>
        <dbReference type="Rhea" id="RHEA:36547"/>
        <dbReference type="ChEBI" id="CHEBI:15378"/>
        <dbReference type="ChEBI" id="CHEBI:57287"/>
        <dbReference type="ChEBI" id="CHEBI:57394"/>
        <dbReference type="ChEBI" id="CHEBI:57817"/>
        <dbReference type="ChEBI" id="CHEBI:67033"/>
    </reaction>
    <physiologicalReaction direction="left-to-right" evidence="7">
        <dbReference type="Rhea" id="RHEA:36548"/>
    </physiologicalReaction>
</comment>
<dbReference type="PANTHER" id="PTHR12560:SF8">
    <property type="entry name" value="CERAMIDE SYNTHASE 5"/>
    <property type="match status" value="1"/>
</dbReference>
<evidence type="ECO:0000256" key="2">
    <source>
        <dbReference type="ARBA" id="ARBA00004760"/>
    </source>
</evidence>
<keyword evidence="6 8" id="KW-0472">Membrane</keyword>
<dbReference type="PROSITE" id="PS50922">
    <property type="entry name" value="TLC"/>
    <property type="match status" value="1"/>
</dbReference>
<name>A0A556U3V2_BAGYA</name>
<feature type="domain" description="TLC" evidence="11">
    <location>
        <begin position="139"/>
        <end position="351"/>
    </location>
</feature>
<evidence type="ECO:0000313" key="12">
    <source>
        <dbReference type="EMBL" id="TSM44125.1"/>
    </source>
</evidence>
<protein>
    <submittedName>
        <fullName evidence="12">Ceramide synthase 5</fullName>
    </submittedName>
</protein>
<comment type="subcellular location">
    <subcellularLocation>
        <location evidence="1">Membrane</location>
        <topology evidence="1">Multi-pass membrane protein</topology>
    </subcellularLocation>
</comment>
<feature type="transmembrane region" description="Helical" evidence="10">
    <location>
        <begin position="322"/>
        <end position="347"/>
    </location>
</feature>
<evidence type="ECO:0000256" key="6">
    <source>
        <dbReference type="ARBA" id="ARBA00023136"/>
    </source>
</evidence>
<dbReference type="Proteomes" id="UP000319801">
    <property type="component" value="Unassembled WGS sequence"/>
</dbReference>
<keyword evidence="5 10" id="KW-1133">Transmembrane helix</keyword>
<dbReference type="GO" id="GO:0016020">
    <property type="term" value="C:membrane"/>
    <property type="evidence" value="ECO:0007669"/>
    <property type="project" value="UniProtKB-SubCell"/>
</dbReference>
<keyword evidence="4 8" id="KW-0812">Transmembrane</keyword>
<keyword evidence="13" id="KW-1185">Reference proteome</keyword>
<comment type="pathway">
    <text evidence="3">Sphingolipid metabolism.</text>
</comment>
<reference evidence="12 13" key="1">
    <citation type="journal article" date="2019" name="Genome Biol. Evol.">
        <title>Whole-Genome Sequencing of the Giant Devil Catfish, Bagarius yarrelli.</title>
        <authorList>
            <person name="Jiang W."/>
            <person name="Lv Y."/>
            <person name="Cheng L."/>
            <person name="Yang K."/>
            <person name="Chao B."/>
            <person name="Wang X."/>
            <person name="Li Y."/>
            <person name="Pan X."/>
            <person name="You X."/>
            <person name="Zhang Y."/>
            <person name="Yang J."/>
            <person name="Li J."/>
            <person name="Zhang X."/>
            <person name="Liu S."/>
            <person name="Sun C."/>
            <person name="Yang J."/>
            <person name="Shi Q."/>
        </authorList>
    </citation>
    <scope>NUCLEOTIDE SEQUENCE [LARGE SCALE GENOMIC DNA]</scope>
    <source>
        <strain evidence="12">JWS20170419001</strain>
        <tissue evidence="12">Muscle</tissue>
    </source>
</reference>
<evidence type="ECO:0000256" key="3">
    <source>
        <dbReference type="ARBA" id="ARBA00004991"/>
    </source>
</evidence>
<proteinExistence type="predicted"/>
<dbReference type="GO" id="GO:0046513">
    <property type="term" value="P:ceramide biosynthetic process"/>
    <property type="evidence" value="ECO:0007669"/>
    <property type="project" value="InterPro"/>
</dbReference>
<organism evidence="12 13">
    <name type="scientific">Bagarius yarrelli</name>
    <name type="common">Goonch</name>
    <name type="synonym">Bagrus yarrelli</name>
    <dbReference type="NCBI Taxonomy" id="175774"/>
    <lineage>
        <taxon>Eukaryota</taxon>
        <taxon>Metazoa</taxon>
        <taxon>Chordata</taxon>
        <taxon>Craniata</taxon>
        <taxon>Vertebrata</taxon>
        <taxon>Euteleostomi</taxon>
        <taxon>Actinopterygii</taxon>
        <taxon>Neopterygii</taxon>
        <taxon>Teleostei</taxon>
        <taxon>Ostariophysi</taxon>
        <taxon>Siluriformes</taxon>
        <taxon>Sisoridae</taxon>
        <taxon>Sisorinae</taxon>
        <taxon>Bagarius</taxon>
    </lineage>
</organism>
<feature type="region of interest" description="Disordered" evidence="9">
    <location>
        <begin position="361"/>
        <end position="403"/>
    </location>
</feature>
<dbReference type="EMBL" id="VCAZ01000045">
    <property type="protein sequence ID" value="TSM44125.1"/>
    <property type="molecule type" value="Genomic_DNA"/>
</dbReference>
<dbReference type="PANTHER" id="PTHR12560">
    <property type="entry name" value="LONGEVITY ASSURANCE FACTOR 1 LAG1"/>
    <property type="match status" value="1"/>
</dbReference>
<accession>A0A556U3V2</accession>
<dbReference type="OrthoDB" id="537032at2759"/>